<evidence type="ECO:0000256" key="1">
    <source>
        <dbReference type="ARBA" id="ARBA00004241"/>
    </source>
</evidence>
<dbReference type="GO" id="GO:0009986">
    <property type="term" value="C:cell surface"/>
    <property type="evidence" value="ECO:0007669"/>
    <property type="project" value="UniProtKB-SubCell"/>
</dbReference>
<organism evidence="5 6">
    <name type="scientific">Paenibacillus odorifer</name>
    <dbReference type="NCBI Taxonomy" id="189426"/>
    <lineage>
        <taxon>Bacteria</taxon>
        <taxon>Bacillati</taxon>
        <taxon>Bacillota</taxon>
        <taxon>Bacilli</taxon>
        <taxon>Bacillales</taxon>
        <taxon>Paenibacillaceae</taxon>
        <taxon>Paenibacillus</taxon>
    </lineage>
</organism>
<feature type="region of interest" description="Disordered" evidence="3">
    <location>
        <begin position="128"/>
        <end position="157"/>
    </location>
</feature>
<dbReference type="EMBL" id="MKQP01000067">
    <property type="protein sequence ID" value="OMD22495.1"/>
    <property type="molecule type" value="Genomic_DNA"/>
</dbReference>
<evidence type="ECO:0000256" key="3">
    <source>
        <dbReference type="SAM" id="MobiDB-lite"/>
    </source>
</evidence>
<keyword evidence="2" id="KW-0178">Competence</keyword>
<dbReference type="RefSeq" id="WP_076179804.1">
    <property type="nucleotide sequence ID" value="NZ_MKQP01000067.1"/>
</dbReference>
<dbReference type="AlphaFoldDB" id="A0A1R0WVQ2"/>
<evidence type="ECO:0000256" key="2">
    <source>
        <dbReference type="ARBA" id="ARBA00023287"/>
    </source>
</evidence>
<keyword evidence="4" id="KW-1133">Transmembrane helix</keyword>
<comment type="caution">
    <text evidence="5">The sequence shown here is derived from an EMBL/GenBank/DDBJ whole genome shotgun (WGS) entry which is preliminary data.</text>
</comment>
<evidence type="ECO:0000313" key="5">
    <source>
        <dbReference type="EMBL" id="OMD22495.1"/>
    </source>
</evidence>
<dbReference type="InterPro" id="IPR012902">
    <property type="entry name" value="N_methyl_site"/>
</dbReference>
<evidence type="ECO:0008006" key="7">
    <source>
        <dbReference type="Google" id="ProtNLM"/>
    </source>
</evidence>
<protein>
    <recommendedName>
        <fullName evidence="7">Prepilin-type N-terminal cleavage/methylation domain-containing protein</fullName>
    </recommendedName>
</protein>
<evidence type="ECO:0000256" key="4">
    <source>
        <dbReference type="SAM" id="Phobius"/>
    </source>
</evidence>
<keyword evidence="4" id="KW-0472">Membrane</keyword>
<proteinExistence type="predicted"/>
<dbReference type="PROSITE" id="PS00409">
    <property type="entry name" value="PROKAR_NTER_METHYL"/>
    <property type="match status" value="1"/>
</dbReference>
<reference evidence="5 6" key="1">
    <citation type="submission" date="2016-10" db="EMBL/GenBank/DDBJ databases">
        <title>Paenibacillus species isolates.</title>
        <authorList>
            <person name="Beno S.M."/>
        </authorList>
    </citation>
    <scope>NUCLEOTIDE SEQUENCE [LARGE SCALE GENOMIC DNA]</scope>
    <source>
        <strain evidence="5 6">FSL H7-0604</strain>
    </source>
</reference>
<comment type="subcellular location">
    <subcellularLocation>
        <location evidence="1">Cell surface</location>
    </subcellularLocation>
</comment>
<dbReference type="Proteomes" id="UP000187465">
    <property type="component" value="Unassembled WGS sequence"/>
</dbReference>
<dbReference type="Gene3D" id="3.30.700.10">
    <property type="entry name" value="Glycoprotein, Type 4 Pilin"/>
    <property type="match status" value="1"/>
</dbReference>
<dbReference type="NCBIfam" id="TIGR02532">
    <property type="entry name" value="IV_pilin_GFxxxE"/>
    <property type="match status" value="1"/>
</dbReference>
<dbReference type="Pfam" id="PF07963">
    <property type="entry name" value="N_methyl"/>
    <property type="match status" value="1"/>
</dbReference>
<dbReference type="SUPFAM" id="SSF54523">
    <property type="entry name" value="Pili subunits"/>
    <property type="match status" value="1"/>
</dbReference>
<accession>A0A1R0WVQ2</accession>
<dbReference type="GO" id="GO:0030420">
    <property type="term" value="P:establishment of competence for transformation"/>
    <property type="evidence" value="ECO:0007669"/>
    <property type="project" value="UniProtKB-KW"/>
</dbReference>
<name>A0A1R0WVQ2_9BACL</name>
<gene>
    <name evidence="5" type="ORF">BJP51_06675</name>
</gene>
<evidence type="ECO:0000313" key="6">
    <source>
        <dbReference type="Proteomes" id="UP000187465"/>
    </source>
</evidence>
<dbReference type="InterPro" id="IPR045584">
    <property type="entry name" value="Pilin-like"/>
</dbReference>
<keyword evidence="4" id="KW-0812">Transmembrane</keyword>
<sequence length="157" mass="16825">MLAQAIKRRLSKDENQKGFTLIELLAVIVILGIIAVIAIPMIGGIINKSKTDADLATARQLYDASRMYIMGELDGDFKGKTVTLEALKDKKYIDQTLVLPSTKKSLNGTKTTIVYTSDGVLQKVTLDPVPTGESGEYSADKVLSAEPAASPTPAPTN</sequence>
<feature type="transmembrane region" description="Helical" evidence="4">
    <location>
        <begin position="21"/>
        <end position="46"/>
    </location>
</feature>